<proteinExistence type="predicted"/>
<evidence type="ECO:0000313" key="3">
    <source>
        <dbReference type="EMBL" id="GID11122.1"/>
    </source>
</evidence>
<feature type="transmembrane region" description="Helical" evidence="2">
    <location>
        <begin position="6"/>
        <end position="27"/>
    </location>
</feature>
<protein>
    <submittedName>
        <fullName evidence="3">Uncharacterized protein</fullName>
    </submittedName>
</protein>
<evidence type="ECO:0000256" key="2">
    <source>
        <dbReference type="SAM" id="Phobius"/>
    </source>
</evidence>
<gene>
    <name evidence="3" type="ORF">Aru02nite_20110</name>
</gene>
<accession>A0A8J3NBW8</accession>
<keyword evidence="2" id="KW-1133">Transmembrane helix</keyword>
<keyword evidence="4" id="KW-1185">Reference proteome</keyword>
<comment type="caution">
    <text evidence="3">The sequence shown here is derived from an EMBL/GenBank/DDBJ whole genome shotgun (WGS) entry which is preliminary data.</text>
</comment>
<feature type="compositionally biased region" description="Gly residues" evidence="1">
    <location>
        <begin position="82"/>
        <end position="92"/>
    </location>
</feature>
<name>A0A8J3NBW8_9ACTN</name>
<dbReference type="Proteomes" id="UP000612808">
    <property type="component" value="Unassembled WGS sequence"/>
</dbReference>
<dbReference type="RefSeq" id="WP_203656911.1">
    <property type="nucleotide sequence ID" value="NZ_BAAAZM010000019.1"/>
</dbReference>
<keyword evidence="2" id="KW-0472">Membrane</keyword>
<feature type="region of interest" description="Disordered" evidence="1">
    <location>
        <begin position="75"/>
        <end position="99"/>
    </location>
</feature>
<reference evidence="3" key="1">
    <citation type="submission" date="2021-01" db="EMBL/GenBank/DDBJ databases">
        <title>Whole genome shotgun sequence of Actinocatenispora rupis NBRC 107355.</title>
        <authorList>
            <person name="Komaki H."/>
            <person name="Tamura T."/>
        </authorList>
    </citation>
    <scope>NUCLEOTIDE SEQUENCE</scope>
    <source>
        <strain evidence="3">NBRC 107355</strain>
    </source>
</reference>
<evidence type="ECO:0000256" key="1">
    <source>
        <dbReference type="SAM" id="MobiDB-lite"/>
    </source>
</evidence>
<dbReference type="AlphaFoldDB" id="A0A8J3NBW8"/>
<sequence>MRPVWILVLAIVVVGLLALALSAVGLLRRRRPLLAAAAAFRSRQGEFTALARRVRALDADLAVVRERATETADGWVARGLPTGRGGAPGHGDGSTANRP</sequence>
<evidence type="ECO:0000313" key="4">
    <source>
        <dbReference type="Proteomes" id="UP000612808"/>
    </source>
</evidence>
<dbReference type="EMBL" id="BOMB01000010">
    <property type="protein sequence ID" value="GID11122.1"/>
    <property type="molecule type" value="Genomic_DNA"/>
</dbReference>
<organism evidence="3 4">
    <name type="scientific">Actinocatenispora rupis</name>
    <dbReference type="NCBI Taxonomy" id="519421"/>
    <lineage>
        <taxon>Bacteria</taxon>
        <taxon>Bacillati</taxon>
        <taxon>Actinomycetota</taxon>
        <taxon>Actinomycetes</taxon>
        <taxon>Micromonosporales</taxon>
        <taxon>Micromonosporaceae</taxon>
        <taxon>Actinocatenispora</taxon>
    </lineage>
</organism>
<keyword evidence="2" id="KW-0812">Transmembrane</keyword>